<feature type="compositionally biased region" description="Polar residues" evidence="1">
    <location>
        <begin position="272"/>
        <end position="297"/>
    </location>
</feature>
<reference evidence="2 3" key="1">
    <citation type="journal article" date="2012" name="Genome Biol.">
        <title>Genome and low-iron response of an oceanic diatom adapted to chronic iron limitation.</title>
        <authorList>
            <person name="Lommer M."/>
            <person name="Specht M."/>
            <person name="Roy A.S."/>
            <person name="Kraemer L."/>
            <person name="Andreson R."/>
            <person name="Gutowska M.A."/>
            <person name="Wolf J."/>
            <person name="Bergner S.V."/>
            <person name="Schilhabel M.B."/>
            <person name="Klostermeier U.C."/>
            <person name="Beiko R.G."/>
            <person name="Rosenstiel P."/>
            <person name="Hippler M."/>
            <person name="Laroche J."/>
        </authorList>
    </citation>
    <scope>NUCLEOTIDE SEQUENCE [LARGE SCALE GENOMIC DNA]</scope>
    <source>
        <strain evidence="2 3">CCMP1005</strain>
    </source>
</reference>
<sequence length="480" mass="51808">MEISSLASRLSAGPLTGTSVEDTNDETAESIHQVLRLIAFHELKETSILIELAMWKSSLVEDRARADSRTSVPDPAKSLIMDYCGFMGFLEPAIEEDRHLNKILKSAASALPSEVENDTLLCRLPLYFLPEGRHRVGHAGESEGLGIISGHLHHRQGRVVHVPLPAEHRPVDPGPSSFVTENTEVHTSSPVRTCSRAAPSCARFLPRPHPGGRVPEPVGPLASPVRAFRPAPAVWTSSPIDRRSTAAPPSLPGRSQGSKSAWLGQVHESKDATLSTPRRLSGATWSSRKVSHSTSRPQAMIERILAPRDAPCGLNCRRLPRRGGHRRAEKRGGVTQELLREEGQSPASAFLLPRQGGRAAAGPFRPPDTRAGTSHAKALVRRGRRSARPVAGAGGRGTAPSCLLAVFVGRPPSSPRGLRARERSSSHRRSAVSAVALSLSPDDPDDVPWQVASGQVLGNLGGETRSCQLRHHFLAEIFRR</sequence>
<dbReference type="AlphaFoldDB" id="K0SI15"/>
<gene>
    <name evidence="2" type="ORF">THAOC_21756</name>
</gene>
<evidence type="ECO:0000313" key="2">
    <source>
        <dbReference type="EMBL" id="EJK58142.1"/>
    </source>
</evidence>
<comment type="caution">
    <text evidence="2">The sequence shown here is derived from an EMBL/GenBank/DDBJ whole genome shotgun (WGS) entry which is preliminary data.</text>
</comment>
<feature type="compositionally biased region" description="Basic residues" evidence="1">
    <location>
        <begin position="378"/>
        <end position="387"/>
    </location>
</feature>
<evidence type="ECO:0000256" key="1">
    <source>
        <dbReference type="SAM" id="MobiDB-lite"/>
    </source>
</evidence>
<protein>
    <submittedName>
        <fullName evidence="2">Uncharacterized protein</fullName>
    </submittedName>
</protein>
<evidence type="ECO:0000313" key="3">
    <source>
        <dbReference type="Proteomes" id="UP000266841"/>
    </source>
</evidence>
<dbReference type="EMBL" id="AGNL01026089">
    <property type="protein sequence ID" value="EJK58142.1"/>
    <property type="molecule type" value="Genomic_DNA"/>
</dbReference>
<feature type="region of interest" description="Disordered" evidence="1">
    <location>
        <begin position="236"/>
        <end position="297"/>
    </location>
</feature>
<organism evidence="2 3">
    <name type="scientific">Thalassiosira oceanica</name>
    <name type="common">Marine diatom</name>
    <dbReference type="NCBI Taxonomy" id="159749"/>
    <lineage>
        <taxon>Eukaryota</taxon>
        <taxon>Sar</taxon>
        <taxon>Stramenopiles</taxon>
        <taxon>Ochrophyta</taxon>
        <taxon>Bacillariophyta</taxon>
        <taxon>Coscinodiscophyceae</taxon>
        <taxon>Thalassiosirophycidae</taxon>
        <taxon>Thalassiosirales</taxon>
        <taxon>Thalassiosiraceae</taxon>
        <taxon>Thalassiosira</taxon>
    </lineage>
</organism>
<keyword evidence="3" id="KW-1185">Reference proteome</keyword>
<feature type="region of interest" description="Disordered" evidence="1">
    <location>
        <begin position="357"/>
        <end position="395"/>
    </location>
</feature>
<feature type="region of interest" description="Disordered" evidence="1">
    <location>
        <begin position="1"/>
        <end position="24"/>
    </location>
</feature>
<name>K0SI15_THAOC</name>
<dbReference type="Proteomes" id="UP000266841">
    <property type="component" value="Unassembled WGS sequence"/>
</dbReference>
<proteinExistence type="predicted"/>
<accession>K0SI15</accession>